<feature type="non-terminal residue" evidence="2">
    <location>
        <position position="80"/>
    </location>
</feature>
<evidence type="ECO:0000256" key="1">
    <source>
        <dbReference type="SAM" id="Phobius"/>
    </source>
</evidence>
<gene>
    <name evidence="2" type="ORF">H9815_10485</name>
</gene>
<evidence type="ECO:0000313" key="2">
    <source>
        <dbReference type="EMBL" id="HIZ36196.1"/>
    </source>
</evidence>
<dbReference type="AlphaFoldDB" id="A0A9D2EF42"/>
<keyword evidence="1" id="KW-1133">Transmembrane helix</keyword>
<dbReference type="EMBL" id="DXBY01000176">
    <property type="protein sequence ID" value="HIZ36196.1"/>
    <property type="molecule type" value="Genomic_DNA"/>
</dbReference>
<accession>A0A9D2EF42</accession>
<comment type="caution">
    <text evidence="2">The sequence shown here is derived from an EMBL/GenBank/DDBJ whole genome shotgun (WGS) entry which is preliminary data.</text>
</comment>
<reference evidence="2" key="1">
    <citation type="journal article" date="2021" name="PeerJ">
        <title>Extensive microbial diversity within the chicken gut microbiome revealed by metagenomics and culture.</title>
        <authorList>
            <person name="Gilroy R."/>
            <person name="Ravi A."/>
            <person name="Getino M."/>
            <person name="Pursley I."/>
            <person name="Horton D.L."/>
            <person name="Alikhan N.F."/>
            <person name="Baker D."/>
            <person name="Gharbi K."/>
            <person name="Hall N."/>
            <person name="Watson M."/>
            <person name="Adriaenssens E.M."/>
            <person name="Foster-Nyarko E."/>
            <person name="Jarju S."/>
            <person name="Secka A."/>
            <person name="Antonio M."/>
            <person name="Oren A."/>
            <person name="Chaudhuri R.R."/>
            <person name="La Ragione R."/>
            <person name="Hildebrand F."/>
            <person name="Pallen M.J."/>
        </authorList>
    </citation>
    <scope>NUCLEOTIDE SEQUENCE</scope>
    <source>
        <strain evidence="2">ChiGjej4B4-7305</strain>
    </source>
</reference>
<reference evidence="2" key="2">
    <citation type="submission" date="2021-04" db="EMBL/GenBank/DDBJ databases">
        <authorList>
            <person name="Gilroy R."/>
        </authorList>
    </citation>
    <scope>NUCLEOTIDE SEQUENCE</scope>
    <source>
        <strain evidence="2">ChiGjej4B4-7305</strain>
    </source>
</reference>
<name>A0A9D2EF42_9MICO</name>
<sequence length="80" mass="8846">MSTAALLLKESRLVVPPAYLGFAALTLFNLIPHYPMIIGVSYFMLALFIALSEANANKDHEFTISLPITRDSVVRAKHLT</sequence>
<keyword evidence="1" id="KW-0472">Membrane</keyword>
<organism evidence="2 3">
    <name type="scientific">Candidatus Ruania gallistercoris</name>
    <dbReference type="NCBI Taxonomy" id="2838746"/>
    <lineage>
        <taxon>Bacteria</taxon>
        <taxon>Bacillati</taxon>
        <taxon>Actinomycetota</taxon>
        <taxon>Actinomycetes</taxon>
        <taxon>Micrococcales</taxon>
        <taxon>Ruaniaceae</taxon>
        <taxon>Ruania</taxon>
    </lineage>
</organism>
<keyword evidence="1" id="KW-0812">Transmembrane</keyword>
<dbReference type="Proteomes" id="UP000824037">
    <property type="component" value="Unassembled WGS sequence"/>
</dbReference>
<proteinExistence type="predicted"/>
<feature type="transmembrane region" description="Helical" evidence="1">
    <location>
        <begin position="37"/>
        <end position="56"/>
    </location>
</feature>
<protein>
    <submittedName>
        <fullName evidence="2">Uncharacterized protein</fullName>
    </submittedName>
</protein>
<evidence type="ECO:0000313" key="3">
    <source>
        <dbReference type="Proteomes" id="UP000824037"/>
    </source>
</evidence>